<keyword evidence="3" id="KW-1185">Reference proteome</keyword>
<sequence length="349" mass="40414">MEKRVDSLVFRRMTYADFRHINKVGGEEEGGGGQSYIDFPVREISSQAWYDFLGKNTGTGAQNRPQWDFKINSFGIKQINDLRIYQRRSASFSISSQKIHSKSGNRVPSWHPKNGFPTDYNHEVENLVIYIVKTVDGEYWAGWFLENQIPANWLGNSQLKRMFTEESAGFIKFRNKLFVETSKNDWPFYFTAETIINDIPTNEDVQDELVLEDTSPRLQELINTGKQPEIVKRFFQIRKRNNKLVRNLKALYGGRCQITGDEFTFTKINGELYSEVHHLIPLGDNGSDSYANTIVVSPMIHRMLHFANVSEIDLNKIVDNKLKIQINGKDYEINWHPDHLAVVKDVIEN</sequence>
<evidence type="ECO:0000259" key="1">
    <source>
        <dbReference type="SMART" id="SM00507"/>
    </source>
</evidence>
<evidence type="ECO:0000313" key="2">
    <source>
        <dbReference type="EMBL" id="GAA4141778.1"/>
    </source>
</evidence>
<comment type="caution">
    <text evidence="2">The sequence shown here is derived from an EMBL/GenBank/DDBJ whole genome shotgun (WGS) entry which is preliminary data.</text>
</comment>
<dbReference type="CDD" id="cd00085">
    <property type="entry name" value="HNHc"/>
    <property type="match status" value="1"/>
</dbReference>
<dbReference type="InterPro" id="IPR003615">
    <property type="entry name" value="HNH_nuc"/>
</dbReference>
<dbReference type="SMART" id="SM00507">
    <property type="entry name" value="HNHc"/>
    <property type="match status" value="1"/>
</dbReference>
<dbReference type="Proteomes" id="UP001501333">
    <property type="component" value="Unassembled WGS sequence"/>
</dbReference>
<gene>
    <name evidence="2" type="ORF">GCM10022250_43670</name>
</gene>
<name>A0ABP7YUY6_9FLAO</name>
<organism evidence="2 3">
    <name type="scientific">Flavobacterium chungbukense</name>
    <dbReference type="NCBI Taxonomy" id="877464"/>
    <lineage>
        <taxon>Bacteria</taxon>
        <taxon>Pseudomonadati</taxon>
        <taxon>Bacteroidota</taxon>
        <taxon>Flavobacteriia</taxon>
        <taxon>Flavobacteriales</taxon>
        <taxon>Flavobacteriaceae</taxon>
        <taxon>Flavobacterium</taxon>
    </lineage>
</organism>
<accession>A0ABP7YUY6</accession>
<reference evidence="3" key="1">
    <citation type="journal article" date="2019" name="Int. J. Syst. Evol. Microbiol.">
        <title>The Global Catalogue of Microorganisms (GCM) 10K type strain sequencing project: providing services to taxonomists for standard genome sequencing and annotation.</title>
        <authorList>
            <consortium name="The Broad Institute Genomics Platform"/>
            <consortium name="The Broad Institute Genome Sequencing Center for Infectious Disease"/>
            <person name="Wu L."/>
            <person name="Ma J."/>
        </authorList>
    </citation>
    <scope>NUCLEOTIDE SEQUENCE [LARGE SCALE GENOMIC DNA]</scope>
    <source>
        <strain evidence="3">JCM 17386</strain>
    </source>
</reference>
<feature type="domain" description="HNH nuclease" evidence="1">
    <location>
        <begin position="244"/>
        <end position="302"/>
    </location>
</feature>
<proteinExistence type="predicted"/>
<dbReference type="EMBL" id="BAABAO010000016">
    <property type="protein sequence ID" value="GAA4141778.1"/>
    <property type="molecule type" value="Genomic_DNA"/>
</dbReference>
<protein>
    <recommendedName>
        <fullName evidence="1">HNH nuclease domain-containing protein</fullName>
    </recommendedName>
</protein>
<dbReference type="RefSeq" id="WP_229355248.1">
    <property type="nucleotide sequence ID" value="NZ_BAABAO010000016.1"/>
</dbReference>
<evidence type="ECO:0000313" key="3">
    <source>
        <dbReference type="Proteomes" id="UP001501333"/>
    </source>
</evidence>